<dbReference type="RefSeq" id="WP_395508336.1">
    <property type="nucleotide sequence ID" value="NZ_JBBDHD010000007.1"/>
</dbReference>
<accession>A0ABW7P853</accession>
<dbReference type="Proteomes" id="UP001610631">
    <property type="component" value="Unassembled WGS sequence"/>
</dbReference>
<evidence type="ECO:0000256" key="1">
    <source>
        <dbReference type="SAM" id="MobiDB-lite"/>
    </source>
</evidence>
<comment type="caution">
    <text evidence="2">The sequence shown here is derived from an EMBL/GenBank/DDBJ whole genome shotgun (WGS) entry which is preliminary data.</text>
</comment>
<proteinExistence type="predicted"/>
<keyword evidence="3" id="KW-1185">Reference proteome</keyword>
<name>A0ABW7P853_9ACTN</name>
<sequence>MRAHDCSELQAAAKAAYQKLKADTAVLNVLEGELDALKHLPHPDPDQVAAQQQKVNAARKVVDEDTRNSDDAQRELHDCQHPDQPPVTS</sequence>
<evidence type="ECO:0000313" key="2">
    <source>
        <dbReference type="EMBL" id="MFH7594404.1"/>
    </source>
</evidence>
<reference evidence="2 3" key="1">
    <citation type="submission" date="2024-03" db="EMBL/GenBank/DDBJ databases">
        <title>Whole genome sequencing of Streptomyces racemochromogenes, to identify antimicrobial biosynthetic gene clusters.</title>
        <authorList>
            <person name="Suryawanshi P."/>
            <person name="Krishnaraj P.U."/>
            <person name="Arun Y.P."/>
            <person name="Suryawanshi M.P."/>
            <person name="Rakshit O."/>
        </authorList>
    </citation>
    <scope>NUCLEOTIDE SEQUENCE [LARGE SCALE GENOMIC DNA]</scope>
    <source>
        <strain evidence="2 3">AUDT626</strain>
    </source>
</reference>
<dbReference type="EMBL" id="JBBDHD010000007">
    <property type="protein sequence ID" value="MFH7594404.1"/>
    <property type="molecule type" value="Genomic_DNA"/>
</dbReference>
<protein>
    <submittedName>
        <fullName evidence="2">Uncharacterized protein</fullName>
    </submittedName>
</protein>
<evidence type="ECO:0000313" key="3">
    <source>
        <dbReference type="Proteomes" id="UP001610631"/>
    </source>
</evidence>
<gene>
    <name evidence="2" type="ORF">WDV06_04765</name>
</gene>
<organism evidence="2 3">
    <name type="scientific">Streptomyces racemochromogenes</name>
    <dbReference type="NCBI Taxonomy" id="67353"/>
    <lineage>
        <taxon>Bacteria</taxon>
        <taxon>Bacillati</taxon>
        <taxon>Actinomycetota</taxon>
        <taxon>Actinomycetes</taxon>
        <taxon>Kitasatosporales</taxon>
        <taxon>Streptomycetaceae</taxon>
        <taxon>Streptomyces</taxon>
    </lineage>
</organism>
<feature type="compositionally biased region" description="Low complexity" evidence="1">
    <location>
        <begin position="47"/>
        <end position="59"/>
    </location>
</feature>
<feature type="region of interest" description="Disordered" evidence="1">
    <location>
        <begin position="38"/>
        <end position="89"/>
    </location>
</feature>
<feature type="compositionally biased region" description="Basic and acidic residues" evidence="1">
    <location>
        <begin position="60"/>
        <end position="81"/>
    </location>
</feature>